<keyword evidence="1" id="KW-0808">Transferase</keyword>
<dbReference type="SUPFAM" id="SSF53756">
    <property type="entry name" value="UDP-Glycosyltransferase/glycogen phosphorylase"/>
    <property type="match status" value="1"/>
</dbReference>
<dbReference type="Gene3D" id="3.40.50.2000">
    <property type="entry name" value="Glycogen Phosphorylase B"/>
    <property type="match status" value="1"/>
</dbReference>
<keyword evidence="1" id="KW-0328">Glycosyltransferase</keyword>
<dbReference type="EMBL" id="CP139558">
    <property type="protein sequence ID" value="WPU91656.1"/>
    <property type="molecule type" value="Genomic_DNA"/>
</dbReference>
<dbReference type="Proteomes" id="UP001324380">
    <property type="component" value="Chromosome"/>
</dbReference>
<keyword evidence="2" id="KW-1185">Reference proteome</keyword>
<gene>
    <name evidence="1" type="ORF">SNE25_20265</name>
</gene>
<proteinExistence type="predicted"/>
<accession>A0ABZ0TGF3</accession>
<dbReference type="GO" id="GO:0016757">
    <property type="term" value="F:glycosyltransferase activity"/>
    <property type="evidence" value="ECO:0007669"/>
    <property type="project" value="UniProtKB-KW"/>
</dbReference>
<sequence length="334" mass="38189">MRSLWARFIRKAAFKLQEVFHINSKYSLGYTPDRLLRQCISLRADLYICHQELATVVGNQLLQLGYRVAFDLEDWYSEDLLPRDRESRPIKLLKKAERGALENGICYTTSEAMAKGIQASYHAVVRPAVIYNSFSAAQLRQPVAPSGTLPRLYWFSQTIGPGRGLEFFIKAMSKSRFSWQLNLRGNISPAYQRLLANNVTMKDRLIFLPMLSNHELMDDLGNYDLGLALEPTSPPNKNLTISNKIFHYMSAGLPVIASNTAGQMEIARKNPKFTFVYDQDNQEGLVTILDNLGKKLKDNKLMAPRNEIIETYRLHFEWETEAKKLTDIIGHALR</sequence>
<protein>
    <submittedName>
        <fullName evidence="1">Glycosyltransferase</fullName>
        <ecNumber evidence="1">2.4.-.-</ecNumber>
    </submittedName>
</protein>
<dbReference type="EC" id="2.4.-.-" evidence="1"/>
<name>A0ABZ0TGF3_9SPHI</name>
<evidence type="ECO:0000313" key="2">
    <source>
        <dbReference type="Proteomes" id="UP001324380"/>
    </source>
</evidence>
<dbReference type="Pfam" id="PF13692">
    <property type="entry name" value="Glyco_trans_1_4"/>
    <property type="match status" value="1"/>
</dbReference>
<dbReference type="RefSeq" id="WP_321560822.1">
    <property type="nucleotide sequence ID" value="NZ_CP139558.1"/>
</dbReference>
<organism evidence="1 2">
    <name type="scientific">Mucilaginibacter sabulilitoris</name>
    <dbReference type="NCBI Taxonomy" id="1173583"/>
    <lineage>
        <taxon>Bacteria</taxon>
        <taxon>Pseudomonadati</taxon>
        <taxon>Bacteroidota</taxon>
        <taxon>Sphingobacteriia</taxon>
        <taxon>Sphingobacteriales</taxon>
        <taxon>Sphingobacteriaceae</taxon>
        <taxon>Mucilaginibacter</taxon>
    </lineage>
</organism>
<evidence type="ECO:0000313" key="1">
    <source>
        <dbReference type="EMBL" id="WPU91656.1"/>
    </source>
</evidence>
<reference evidence="1 2" key="1">
    <citation type="submission" date="2023-11" db="EMBL/GenBank/DDBJ databases">
        <title>Analysis of the Genomes of Mucilaginibacter gossypii cycad 4 and M. sabulilitoris SNA2: microbes with the potential for plant growth promotion.</title>
        <authorList>
            <person name="Hirsch A.M."/>
            <person name="Humm E."/>
            <person name="Rubbi M."/>
            <person name="Del Vecchio G."/>
            <person name="Ha S.M."/>
            <person name="Pellegrini M."/>
            <person name="Gunsalus R.P."/>
        </authorList>
    </citation>
    <scope>NUCLEOTIDE SEQUENCE [LARGE SCALE GENOMIC DNA]</scope>
    <source>
        <strain evidence="1 2">SNA2</strain>
    </source>
</reference>